<dbReference type="AlphaFoldDB" id="A0A4Y3KD35"/>
<gene>
    <name evidence="1" type="ORF">CUD01_28050</name>
</gene>
<protein>
    <submittedName>
        <fullName evidence="1">Uncharacterized protein</fullName>
    </submittedName>
</protein>
<sequence length="238" mass="26519">MTTANDARAASDLLERQAELLVAVATGGSRMDSVKWEYRERRDDLEIALRKVGLSDPFPWEEPSRWYAYYSANGMGTYASRREYIAELAAPIRARLRELMLGIAVEDGGPEHLDWPLLETRLREAKDRFAKSSTLDDFQDVGRRCRELLIDLANLAFDATMLPVGAEEPKGSDAKAKLGYASDYLFAGRQHAELRAVAKTTWDLANKVVHGGIGDVDAFATIQATVALVRIFQRATQP</sequence>
<evidence type="ECO:0000313" key="1">
    <source>
        <dbReference type="EMBL" id="GEA82361.1"/>
    </source>
</evidence>
<dbReference type="EMBL" id="BJLP01000058">
    <property type="protein sequence ID" value="GEA82361.1"/>
    <property type="molecule type" value="Genomic_DNA"/>
</dbReference>
<keyword evidence="2" id="KW-1185">Reference proteome</keyword>
<proteinExistence type="predicted"/>
<comment type="caution">
    <text evidence="1">The sequence shown here is derived from an EMBL/GenBank/DDBJ whole genome shotgun (WGS) entry which is preliminary data.</text>
</comment>
<accession>A0A4Y3KD35</accession>
<organism evidence="1 2">
    <name type="scientific">Cellulomonas uda</name>
    <dbReference type="NCBI Taxonomy" id="1714"/>
    <lineage>
        <taxon>Bacteria</taxon>
        <taxon>Bacillati</taxon>
        <taxon>Actinomycetota</taxon>
        <taxon>Actinomycetes</taxon>
        <taxon>Micrococcales</taxon>
        <taxon>Cellulomonadaceae</taxon>
        <taxon>Cellulomonas</taxon>
    </lineage>
</organism>
<name>A0A4Y3KD35_CELUD</name>
<dbReference type="Proteomes" id="UP000315842">
    <property type="component" value="Unassembled WGS sequence"/>
</dbReference>
<dbReference type="RefSeq" id="WP_141322067.1">
    <property type="nucleotide sequence ID" value="NZ_BJLP01000058.1"/>
</dbReference>
<reference evidence="1 2" key="1">
    <citation type="submission" date="2019-06" db="EMBL/GenBank/DDBJ databases">
        <title>Whole genome shotgun sequence of Cellulomonas uda NBRC 3747.</title>
        <authorList>
            <person name="Hosoyama A."/>
            <person name="Uohara A."/>
            <person name="Ohji S."/>
            <person name="Ichikawa N."/>
        </authorList>
    </citation>
    <scope>NUCLEOTIDE SEQUENCE [LARGE SCALE GENOMIC DNA]</scope>
    <source>
        <strain evidence="1 2">NBRC 3747</strain>
    </source>
</reference>
<evidence type="ECO:0000313" key="2">
    <source>
        <dbReference type="Proteomes" id="UP000315842"/>
    </source>
</evidence>